<accession>A0ABY9UJH8</accession>
<name>A0ABY9UJH8_STRVL</name>
<evidence type="ECO:0000256" key="1">
    <source>
        <dbReference type="SAM" id="MobiDB-lite"/>
    </source>
</evidence>
<gene>
    <name evidence="2" type="ORF">RI060_39215</name>
</gene>
<proteinExistence type="predicted"/>
<dbReference type="Proteomes" id="UP001249394">
    <property type="component" value="Chromosome"/>
</dbReference>
<protein>
    <recommendedName>
        <fullName evidence="4">NADP-dependent oxidoreductase domain-containing protein</fullName>
    </recommendedName>
</protein>
<dbReference type="EMBL" id="CP134213">
    <property type="protein sequence ID" value="WND23009.1"/>
    <property type="molecule type" value="Genomic_DNA"/>
</dbReference>
<dbReference type="Gene3D" id="3.20.20.100">
    <property type="entry name" value="NADP-dependent oxidoreductase domain"/>
    <property type="match status" value="1"/>
</dbReference>
<sequence>MAHLPLGAGDSGGAGSCSCGLPGCLKSEASEHAMVRRAAEQGLRARWPVSPGRWASSADRRDSSGERPPCSWTCSTRSRGGQPGVGRLPRCLAALRAEVAERSWICAGGAEEAGVILVRLALAFVLEHPAITSTIAGPRTFEQLDSQLGADKIRVSRDVLDRVDEIVPPGTALSPRDAGHTPPSLTDPAWRRRSQNGAAGRAGSA</sequence>
<organism evidence="2 3">
    <name type="scientific">Streptomyces violaceus</name>
    <name type="common">Streptomyces venezuelae</name>
    <dbReference type="NCBI Taxonomy" id="1936"/>
    <lineage>
        <taxon>Bacteria</taxon>
        <taxon>Bacillati</taxon>
        <taxon>Actinomycetota</taxon>
        <taxon>Actinomycetes</taxon>
        <taxon>Kitasatosporales</taxon>
        <taxon>Streptomycetaceae</taxon>
        <taxon>Streptomyces</taxon>
    </lineage>
</organism>
<evidence type="ECO:0000313" key="3">
    <source>
        <dbReference type="Proteomes" id="UP001249394"/>
    </source>
</evidence>
<keyword evidence="3" id="KW-1185">Reference proteome</keyword>
<reference evidence="2 3" key="1">
    <citation type="submission" date="2023-09" db="EMBL/GenBank/DDBJ databases">
        <title>The genome sequence of Streptomyces anthocyanicus.</title>
        <authorList>
            <person name="Mo P."/>
        </authorList>
    </citation>
    <scope>NUCLEOTIDE SEQUENCE [LARGE SCALE GENOMIC DNA]</scope>
    <source>
        <strain evidence="2 3">JCM 4387</strain>
    </source>
</reference>
<feature type="region of interest" description="Disordered" evidence="1">
    <location>
        <begin position="50"/>
        <end position="82"/>
    </location>
</feature>
<dbReference type="SUPFAM" id="SSF51430">
    <property type="entry name" value="NAD(P)-linked oxidoreductase"/>
    <property type="match status" value="1"/>
</dbReference>
<evidence type="ECO:0008006" key="4">
    <source>
        <dbReference type="Google" id="ProtNLM"/>
    </source>
</evidence>
<feature type="region of interest" description="Disordered" evidence="1">
    <location>
        <begin position="167"/>
        <end position="205"/>
    </location>
</feature>
<dbReference type="InterPro" id="IPR036812">
    <property type="entry name" value="NAD(P)_OxRdtase_dom_sf"/>
</dbReference>
<evidence type="ECO:0000313" key="2">
    <source>
        <dbReference type="EMBL" id="WND23009.1"/>
    </source>
</evidence>